<dbReference type="Pfam" id="PF00096">
    <property type="entry name" value="zf-C2H2"/>
    <property type="match status" value="3"/>
</dbReference>
<dbReference type="GO" id="GO:0008270">
    <property type="term" value="F:zinc ion binding"/>
    <property type="evidence" value="ECO:0007669"/>
    <property type="project" value="UniProtKB-KW"/>
</dbReference>
<dbReference type="PANTHER" id="PTHR24394">
    <property type="entry name" value="ZINC FINGER PROTEIN"/>
    <property type="match status" value="1"/>
</dbReference>
<keyword evidence="9" id="KW-0804">Transcription</keyword>
<keyword evidence="4" id="KW-0677">Repeat</keyword>
<organism evidence="13 14">
    <name type="scientific">Eptatretus burgeri</name>
    <name type="common">Inshore hagfish</name>
    <dbReference type="NCBI Taxonomy" id="7764"/>
    <lineage>
        <taxon>Eukaryota</taxon>
        <taxon>Metazoa</taxon>
        <taxon>Chordata</taxon>
        <taxon>Craniata</taxon>
        <taxon>Vertebrata</taxon>
        <taxon>Cyclostomata</taxon>
        <taxon>Myxini</taxon>
        <taxon>Myxiniformes</taxon>
        <taxon>Myxinidae</taxon>
        <taxon>Eptatretinae</taxon>
        <taxon>Eptatretus</taxon>
    </lineage>
</organism>
<protein>
    <recommendedName>
        <fullName evidence="12">C2H2-type domain-containing protein</fullName>
    </recommendedName>
</protein>
<dbReference type="PROSITE" id="PS00028">
    <property type="entry name" value="ZINC_FINGER_C2H2_1"/>
    <property type="match status" value="5"/>
</dbReference>
<feature type="domain" description="C2H2-type" evidence="12">
    <location>
        <begin position="292"/>
        <end position="319"/>
    </location>
</feature>
<dbReference type="FunFam" id="3.30.160.60:FF:001506">
    <property type="entry name" value="Zinc finger protein"/>
    <property type="match status" value="1"/>
</dbReference>
<name>A0A8C4RAF0_EPTBU</name>
<sequence>MKKFKVSIYLSCLCTQSSDGRDSLSSNAEPHHLLGPFLGTPCFKAALQKPGGFYAGERDTGTQQPLDISDPMESAFDQQTQTDDLVNHFDTDEQVHGLNPHVDGETSTVPELNCLSYNTSYCEVPLGNINVKQESCSADNELDVSVNPSAEYAQLFSCSKCSQMFLTESALELHMEGRHNGRRLHHHSIRAQSHLVSRLRNHMVKKSHKCPICGKGFSEKSRVRLHMKSHMEKRPHECLVCGKTFIQSSHVKSHMRMHTGERPYKCTICSKAFAEKYALKIHMRVHTGERPYHCSVCGKGFTQASSVKSHMRVHTTRGAILGREGEVI</sequence>
<feature type="domain" description="C2H2-type" evidence="12">
    <location>
        <begin position="264"/>
        <end position="291"/>
    </location>
</feature>
<dbReference type="GO" id="GO:1990837">
    <property type="term" value="F:sequence-specific double-stranded DNA binding"/>
    <property type="evidence" value="ECO:0007669"/>
    <property type="project" value="UniProtKB-ARBA"/>
</dbReference>
<evidence type="ECO:0000256" key="1">
    <source>
        <dbReference type="ARBA" id="ARBA00004123"/>
    </source>
</evidence>
<keyword evidence="5 11" id="KW-0863">Zinc-finger</keyword>
<dbReference type="PROSITE" id="PS50157">
    <property type="entry name" value="ZINC_FINGER_C2H2_2"/>
    <property type="match status" value="5"/>
</dbReference>
<evidence type="ECO:0000256" key="6">
    <source>
        <dbReference type="ARBA" id="ARBA00022833"/>
    </source>
</evidence>
<dbReference type="Ensembl" id="ENSEBUT00000028203.1">
    <property type="protein sequence ID" value="ENSEBUP00000027627.1"/>
    <property type="gene ID" value="ENSEBUG00000016914.1"/>
</dbReference>
<dbReference type="OMA" id="MENDALW"/>
<reference evidence="13" key="2">
    <citation type="submission" date="2025-09" db="UniProtKB">
        <authorList>
            <consortium name="Ensembl"/>
        </authorList>
    </citation>
    <scope>IDENTIFICATION</scope>
</reference>
<dbReference type="Proteomes" id="UP000694388">
    <property type="component" value="Unplaced"/>
</dbReference>
<evidence type="ECO:0000256" key="3">
    <source>
        <dbReference type="ARBA" id="ARBA00022723"/>
    </source>
</evidence>
<evidence type="ECO:0000313" key="14">
    <source>
        <dbReference type="Proteomes" id="UP000694388"/>
    </source>
</evidence>
<feature type="domain" description="C2H2-type" evidence="12">
    <location>
        <begin position="156"/>
        <end position="184"/>
    </location>
</feature>
<evidence type="ECO:0000256" key="11">
    <source>
        <dbReference type="PROSITE-ProRule" id="PRU00042"/>
    </source>
</evidence>
<dbReference type="Pfam" id="PF13894">
    <property type="entry name" value="zf-C2H2_4"/>
    <property type="match status" value="1"/>
</dbReference>
<dbReference type="Gene3D" id="3.30.160.60">
    <property type="entry name" value="Classic Zinc Finger"/>
    <property type="match status" value="4"/>
</dbReference>
<dbReference type="FunFam" id="3.30.160.60:FF:001498">
    <property type="entry name" value="Zinc finger protein 404"/>
    <property type="match status" value="1"/>
</dbReference>
<evidence type="ECO:0000256" key="2">
    <source>
        <dbReference type="ARBA" id="ARBA00006991"/>
    </source>
</evidence>
<dbReference type="FunFam" id="3.30.160.60:FF:000065">
    <property type="entry name" value="B-cell CLL/lymphoma 6, member B"/>
    <property type="match status" value="1"/>
</dbReference>
<feature type="domain" description="C2H2-type" evidence="12">
    <location>
        <begin position="236"/>
        <end position="263"/>
    </location>
</feature>
<evidence type="ECO:0000256" key="5">
    <source>
        <dbReference type="ARBA" id="ARBA00022771"/>
    </source>
</evidence>
<dbReference type="GO" id="GO:0005634">
    <property type="term" value="C:nucleus"/>
    <property type="evidence" value="ECO:0007669"/>
    <property type="project" value="UniProtKB-SubCell"/>
</dbReference>
<dbReference type="InterPro" id="IPR013087">
    <property type="entry name" value="Znf_C2H2_type"/>
</dbReference>
<dbReference type="InterPro" id="IPR036236">
    <property type="entry name" value="Znf_C2H2_sf"/>
</dbReference>
<evidence type="ECO:0000256" key="7">
    <source>
        <dbReference type="ARBA" id="ARBA00023015"/>
    </source>
</evidence>
<comment type="similarity">
    <text evidence="2">Belongs to the krueppel C2H2-type zinc-finger protein family.</text>
</comment>
<dbReference type="GO" id="GO:0000981">
    <property type="term" value="F:DNA-binding transcription factor activity, RNA polymerase II-specific"/>
    <property type="evidence" value="ECO:0007669"/>
    <property type="project" value="TreeGrafter"/>
</dbReference>
<evidence type="ECO:0000256" key="4">
    <source>
        <dbReference type="ARBA" id="ARBA00022737"/>
    </source>
</evidence>
<evidence type="ECO:0000313" key="13">
    <source>
        <dbReference type="Ensembl" id="ENSEBUP00000027627.1"/>
    </source>
</evidence>
<keyword evidence="10" id="KW-0539">Nucleus</keyword>
<dbReference type="AlphaFoldDB" id="A0A8C4RAF0"/>
<dbReference type="SUPFAM" id="SSF57667">
    <property type="entry name" value="beta-beta-alpha zinc fingers"/>
    <property type="match status" value="2"/>
</dbReference>
<dbReference type="PANTHER" id="PTHR24394:SF29">
    <property type="entry name" value="MYONEURIN"/>
    <property type="match status" value="1"/>
</dbReference>
<keyword evidence="14" id="KW-1185">Reference proteome</keyword>
<evidence type="ECO:0000256" key="9">
    <source>
        <dbReference type="ARBA" id="ARBA00023163"/>
    </source>
</evidence>
<comment type="subcellular location">
    <subcellularLocation>
        <location evidence="1">Nucleus</location>
    </subcellularLocation>
</comment>
<keyword evidence="3" id="KW-0479">Metal-binding</keyword>
<keyword evidence="7" id="KW-0805">Transcription regulation</keyword>
<accession>A0A8C4RAF0</accession>
<proteinExistence type="inferred from homology"/>
<reference evidence="13" key="1">
    <citation type="submission" date="2025-08" db="UniProtKB">
        <authorList>
            <consortium name="Ensembl"/>
        </authorList>
    </citation>
    <scope>IDENTIFICATION</scope>
</reference>
<evidence type="ECO:0000256" key="10">
    <source>
        <dbReference type="ARBA" id="ARBA00023242"/>
    </source>
</evidence>
<dbReference type="FunFam" id="3.30.160.60:FF:000303">
    <property type="entry name" value="Zinc finger protein 41"/>
    <property type="match status" value="1"/>
</dbReference>
<feature type="domain" description="C2H2-type" evidence="12">
    <location>
        <begin position="208"/>
        <end position="235"/>
    </location>
</feature>
<dbReference type="SMART" id="SM00355">
    <property type="entry name" value="ZnF_C2H2"/>
    <property type="match status" value="5"/>
</dbReference>
<evidence type="ECO:0000259" key="12">
    <source>
        <dbReference type="PROSITE" id="PS50157"/>
    </source>
</evidence>
<evidence type="ECO:0000256" key="8">
    <source>
        <dbReference type="ARBA" id="ARBA00023125"/>
    </source>
</evidence>
<keyword evidence="6" id="KW-0862">Zinc</keyword>
<dbReference type="GeneTree" id="ENSGT00940000162287"/>
<keyword evidence="8" id="KW-0238">DNA-binding</keyword>